<dbReference type="Proteomes" id="UP001485043">
    <property type="component" value="Unassembled WGS sequence"/>
</dbReference>
<reference evidence="1 2" key="1">
    <citation type="journal article" date="2024" name="Nat. Commun.">
        <title>Phylogenomics reveals the evolutionary origins of lichenization in chlorophyte algae.</title>
        <authorList>
            <person name="Puginier C."/>
            <person name="Libourel C."/>
            <person name="Otte J."/>
            <person name="Skaloud P."/>
            <person name="Haon M."/>
            <person name="Grisel S."/>
            <person name="Petersen M."/>
            <person name="Berrin J.G."/>
            <person name="Delaux P.M."/>
            <person name="Dal Grande F."/>
            <person name="Keller J."/>
        </authorList>
    </citation>
    <scope>NUCLEOTIDE SEQUENCE [LARGE SCALE GENOMIC DNA]</scope>
    <source>
        <strain evidence="1 2">SAG 2523</strain>
    </source>
</reference>
<accession>A0AAW1RU97</accession>
<name>A0AAW1RU97_9CHLO</name>
<comment type="caution">
    <text evidence="1">The sequence shown here is derived from an EMBL/GenBank/DDBJ whole genome shotgun (WGS) entry which is preliminary data.</text>
</comment>
<evidence type="ECO:0000313" key="1">
    <source>
        <dbReference type="EMBL" id="KAK9837383.1"/>
    </source>
</evidence>
<dbReference type="EMBL" id="JALJOV010001956">
    <property type="protein sequence ID" value="KAK9837383.1"/>
    <property type="molecule type" value="Genomic_DNA"/>
</dbReference>
<sequence length="193" mass="22071">MSCLHRAASSCQDPTSNLSHHFSEVTAEANLIALVVSDKSPQGFLEQVNRHLTQPVTCEMETNWRALKDRVNFSRWQWKQAEWLWTIYSRKMQELRPAQQQIVTSLNINNQAASNSLPIHQPGHHHLPALLDPAEALVDNIKLMQETHLHAIRLMAFGICTPWQWGHILISNHPYHCDAVGFVRYLATRCSPP</sequence>
<protein>
    <submittedName>
        <fullName evidence="1">Uncharacterized protein</fullName>
    </submittedName>
</protein>
<evidence type="ECO:0000313" key="2">
    <source>
        <dbReference type="Proteomes" id="UP001485043"/>
    </source>
</evidence>
<dbReference type="AlphaFoldDB" id="A0AAW1RU97"/>
<organism evidence="1 2">
    <name type="scientific">Apatococcus fuscideae</name>
    <dbReference type="NCBI Taxonomy" id="2026836"/>
    <lineage>
        <taxon>Eukaryota</taxon>
        <taxon>Viridiplantae</taxon>
        <taxon>Chlorophyta</taxon>
        <taxon>core chlorophytes</taxon>
        <taxon>Trebouxiophyceae</taxon>
        <taxon>Chlorellales</taxon>
        <taxon>Chlorellaceae</taxon>
        <taxon>Apatococcus</taxon>
    </lineage>
</organism>
<keyword evidence="2" id="KW-1185">Reference proteome</keyword>
<gene>
    <name evidence="1" type="ORF">WJX84_011533</name>
</gene>
<proteinExistence type="predicted"/>